<dbReference type="GO" id="GO:0009117">
    <property type="term" value="P:nucleotide metabolic process"/>
    <property type="evidence" value="ECO:0007669"/>
    <property type="project" value="UniProtKB-KW"/>
</dbReference>
<comment type="catalytic activity">
    <reaction evidence="5">
        <text>adenine + H2O + H(+) = hypoxanthine + NH4(+)</text>
        <dbReference type="Rhea" id="RHEA:23688"/>
        <dbReference type="ChEBI" id="CHEBI:15377"/>
        <dbReference type="ChEBI" id="CHEBI:15378"/>
        <dbReference type="ChEBI" id="CHEBI:16708"/>
        <dbReference type="ChEBI" id="CHEBI:17368"/>
        <dbReference type="ChEBI" id="CHEBI:28938"/>
        <dbReference type="EC" id="3.5.4.2"/>
    </reaction>
</comment>
<accession>A0A7X5WWA0</accession>
<dbReference type="GO" id="GO:0043103">
    <property type="term" value="P:hypoxanthine salvage"/>
    <property type="evidence" value="ECO:0007669"/>
    <property type="project" value="UniProtKB-UniRule"/>
</dbReference>
<dbReference type="InterPro" id="IPR001365">
    <property type="entry name" value="A_deaminase_dom"/>
</dbReference>
<feature type="binding site" evidence="5">
    <location>
        <position position="24"/>
    </location>
    <ligand>
        <name>Zn(2+)</name>
        <dbReference type="ChEBI" id="CHEBI:29105"/>
        <note>catalytic</note>
    </ligand>
</feature>
<organism evidence="7 8">
    <name type="scientific">Streptomyces malaysiensis</name>
    <dbReference type="NCBI Taxonomy" id="92644"/>
    <lineage>
        <taxon>Bacteria</taxon>
        <taxon>Bacillati</taxon>
        <taxon>Actinomycetota</taxon>
        <taxon>Actinomycetes</taxon>
        <taxon>Kitasatosporales</taxon>
        <taxon>Streptomycetaceae</taxon>
        <taxon>Streptomyces</taxon>
        <taxon>Streptomyces violaceusniger group</taxon>
    </lineage>
</organism>
<evidence type="ECO:0000313" key="8">
    <source>
        <dbReference type="Proteomes" id="UP000536624"/>
    </source>
</evidence>
<name>A0A7X5WWA0_STRMQ</name>
<feature type="site" description="Important for catalytic activity" evidence="5">
    <location>
        <position position="227"/>
    </location>
</feature>
<keyword evidence="1 5" id="KW-0479">Metal-binding</keyword>
<dbReference type="AlphaFoldDB" id="A0A7X5WWA0"/>
<proteinExistence type="inferred from homology"/>
<feature type="binding site" evidence="5">
    <location>
        <position position="285"/>
    </location>
    <ligand>
        <name>substrate</name>
    </ligand>
</feature>
<dbReference type="PANTHER" id="PTHR43114">
    <property type="entry name" value="ADENINE DEAMINASE"/>
    <property type="match status" value="1"/>
</dbReference>
<dbReference type="GO" id="GO:0006146">
    <property type="term" value="P:adenine catabolic process"/>
    <property type="evidence" value="ECO:0007669"/>
    <property type="project" value="UniProtKB-UniRule"/>
</dbReference>
<comment type="cofactor">
    <cofactor evidence="5">
        <name>Zn(2+)</name>
        <dbReference type="ChEBI" id="CHEBI:29105"/>
    </cofactor>
    <text evidence="5">Binds 1 zinc ion per subunit.</text>
</comment>
<dbReference type="EMBL" id="JAALLH010000001">
    <property type="protein sequence ID" value="NIY62190.1"/>
    <property type="molecule type" value="Genomic_DNA"/>
</dbReference>
<evidence type="ECO:0000256" key="2">
    <source>
        <dbReference type="ARBA" id="ARBA00022801"/>
    </source>
</evidence>
<dbReference type="Gene3D" id="3.20.20.140">
    <property type="entry name" value="Metal-dependent hydrolases"/>
    <property type="match status" value="1"/>
</dbReference>
<dbReference type="GO" id="GO:0008270">
    <property type="term" value="F:zinc ion binding"/>
    <property type="evidence" value="ECO:0007669"/>
    <property type="project" value="UniProtKB-UniRule"/>
</dbReference>
<evidence type="ECO:0000256" key="3">
    <source>
        <dbReference type="ARBA" id="ARBA00022833"/>
    </source>
</evidence>
<evidence type="ECO:0000313" key="7">
    <source>
        <dbReference type="EMBL" id="NIY62190.1"/>
    </source>
</evidence>
<dbReference type="RefSeq" id="WP_167499369.1">
    <property type="nucleotide sequence ID" value="NZ_JAALLH010000001.1"/>
</dbReference>
<evidence type="ECO:0000256" key="4">
    <source>
        <dbReference type="ARBA" id="ARBA00023080"/>
    </source>
</evidence>
<dbReference type="GO" id="GO:0000034">
    <property type="term" value="F:adenine deaminase activity"/>
    <property type="evidence" value="ECO:0007669"/>
    <property type="project" value="UniProtKB-UniRule"/>
</dbReference>
<dbReference type="Pfam" id="PF00962">
    <property type="entry name" value="A_deaminase"/>
    <property type="match status" value="1"/>
</dbReference>
<sequence>MSTADMDADIDLAFVRSLPKAELHVHLEGTLEPATALACARRNGVSLPWGSEEELRAAYDFADLPAFLEVLFRVAGTLRQRQDFFDLAMDYLRHAHADGVIRAEVFVGSQTFLDAGVPIEVILDGVLAAVREAGEEWGIDARLICTAQRHREESTALELLDLIEPWREQVIGIGMGSAERGNPPSKFARFFAEAQRRGYRTTIHAGEDAPASYVVEALELGVDRIDHGVAVADDPALIRRVADLGVPLTMCPLSNVALKVVPTLAAHPLKRLLDAGVVVTLNSDDPPFFGGYVADNYVASAAGLGLTRAELTRLAENSLASCWAPS</sequence>
<dbReference type="InterPro" id="IPR028892">
    <property type="entry name" value="ADE"/>
</dbReference>
<comment type="similarity">
    <text evidence="5">Belongs to the metallo-dependent hydrolases superfamily. Adenosine and AMP deaminases family. Adenine deaminase type 2 subfamily.</text>
</comment>
<dbReference type="HAMAP" id="MF_01962">
    <property type="entry name" value="Adenine_deaminase"/>
    <property type="match status" value="1"/>
</dbReference>
<dbReference type="PANTHER" id="PTHR43114:SF6">
    <property type="entry name" value="ADENINE DEAMINASE"/>
    <property type="match status" value="1"/>
</dbReference>
<comment type="caution">
    <text evidence="7">The sequence shown here is derived from an EMBL/GenBank/DDBJ whole genome shotgun (WGS) entry which is preliminary data.</text>
</comment>
<evidence type="ECO:0000256" key="1">
    <source>
        <dbReference type="ARBA" id="ARBA00022723"/>
    </source>
</evidence>
<protein>
    <recommendedName>
        <fullName evidence="5">Adenine deaminase</fullName>
        <shortName evidence="5">ADE</shortName>
        <ecNumber evidence="5">3.5.4.2</ecNumber>
    </recommendedName>
    <alternativeName>
        <fullName evidence="5">Adenine aminohydrolase</fullName>
        <shortName evidence="5">AAH</shortName>
    </alternativeName>
</protein>
<gene>
    <name evidence="7" type="ORF">SMALB_0089</name>
</gene>
<evidence type="ECO:0000256" key="5">
    <source>
        <dbReference type="HAMAP-Rule" id="MF_01962"/>
    </source>
</evidence>
<dbReference type="InterPro" id="IPR032466">
    <property type="entry name" value="Metal_Hydrolase"/>
</dbReference>
<feature type="binding site" evidence="5">
    <location>
        <position position="26"/>
    </location>
    <ligand>
        <name>Zn(2+)</name>
        <dbReference type="ChEBI" id="CHEBI:29105"/>
        <note>catalytic</note>
    </ligand>
</feature>
<evidence type="ECO:0000259" key="6">
    <source>
        <dbReference type="Pfam" id="PF00962"/>
    </source>
</evidence>
<feature type="active site" description="Proton donor" evidence="5">
    <location>
        <position position="207"/>
    </location>
</feature>
<dbReference type="InterPro" id="IPR006330">
    <property type="entry name" value="Ado/ade_deaminase"/>
</dbReference>
<comment type="function">
    <text evidence="5">Catalyzes the hydrolytic deamination of adenine to hypoxanthine. Plays an important role in the purine salvage pathway and in nitrogen catabolism.</text>
</comment>
<keyword evidence="3 5" id="KW-0862">Zinc</keyword>
<reference evidence="7 8" key="1">
    <citation type="submission" date="2020-02" db="EMBL/GenBank/DDBJ databases">
        <title>Streptomyces malaysiensis DSM14702 (JHCC583434, PFL_A843) Genome sequencing and assembly.</title>
        <authorList>
            <person name="Samborskyy M."/>
        </authorList>
    </citation>
    <scope>NUCLEOTIDE SEQUENCE [LARGE SCALE GENOMIC DNA]</scope>
    <source>
        <strain evidence="7 8">DSM 14702</strain>
    </source>
</reference>
<dbReference type="EC" id="3.5.4.2" evidence="5"/>
<dbReference type="Proteomes" id="UP000536624">
    <property type="component" value="Unassembled WGS sequence"/>
</dbReference>
<dbReference type="GO" id="GO:0005829">
    <property type="term" value="C:cytosol"/>
    <property type="evidence" value="ECO:0007669"/>
    <property type="project" value="TreeGrafter"/>
</dbReference>
<feature type="binding site" evidence="5">
    <location>
        <position position="204"/>
    </location>
    <ligand>
        <name>Zn(2+)</name>
        <dbReference type="ChEBI" id="CHEBI:29105"/>
        <note>catalytic</note>
    </ligand>
</feature>
<feature type="domain" description="Adenosine deaminase" evidence="6">
    <location>
        <begin position="19"/>
        <end position="325"/>
    </location>
</feature>
<keyword evidence="4 5" id="KW-0546">Nucleotide metabolism</keyword>
<dbReference type="NCBIfam" id="TIGR01430">
    <property type="entry name" value="aden_deam"/>
    <property type="match status" value="1"/>
</dbReference>
<feature type="binding site" evidence="5">
    <location>
        <position position="284"/>
    </location>
    <ligand>
        <name>Zn(2+)</name>
        <dbReference type="ChEBI" id="CHEBI:29105"/>
        <note>catalytic</note>
    </ligand>
</feature>
<keyword evidence="2 5" id="KW-0378">Hydrolase</keyword>
<dbReference type="SUPFAM" id="SSF51556">
    <property type="entry name" value="Metallo-dependent hydrolases"/>
    <property type="match status" value="1"/>
</dbReference>